<feature type="domain" description="Histidine kinase" evidence="13">
    <location>
        <begin position="429"/>
        <end position="632"/>
    </location>
</feature>
<evidence type="ECO:0000259" key="15">
    <source>
        <dbReference type="PROSITE" id="PS50894"/>
    </source>
</evidence>
<dbReference type="InterPro" id="IPR036890">
    <property type="entry name" value="HATPase_C_sf"/>
</dbReference>
<dbReference type="SUPFAM" id="SSF50341">
    <property type="entry name" value="CheW-like"/>
    <property type="match status" value="1"/>
</dbReference>
<proteinExistence type="predicted"/>
<evidence type="ECO:0000256" key="10">
    <source>
        <dbReference type="ARBA" id="ARBA00023012"/>
    </source>
</evidence>
<dbReference type="SMART" id="SM00260">
    <property type="entry name" value="CheW"/>
    <property type="match status" value="1"/>
</dbReference>
<keyword evidence="6 16" id="KW-0808">Transferase</keyword>
<dbReference type="InterPro" id="IPR037006">
    <property type="entry name" value="CheA-like_homodim_sf"/>
</dbReference>
<evidence type="ECO:0000313" key="16">
    <source>
        <dbReference type="EMBL" id="MBB5747704.1"/>
    </source>
</evidence>
<dbReference type="Pfam" id="PF02518">
    <property type="entry name" value="HATPase_c"/>
    <property type="match status" value="1"/>
</dbReference>
<dbReference type="InterPro" id="IPR002545">
    <property type="entry name" value="CheW-lke_dom"/>
</dbReference>
<dbReference type="PROSITE" id="PS50851">
    <property type="entry name" value="CHEW"/>
    <property type="match status" value="1"/>
</dbReference>
<dbReference type="RefSeq" id="WP_183214701.1">
    <property type="nucleotide sequence ID" value="NZ_JACHOR010000007.1"/>
</dbReference>
<comment type="caution">
    <text evidence="16">The sequence shown here is derived from an EMBL/GenBank/DDBJ whole genome shotgun (WGS) entry which is preliminary data.</text>
</comment>
<dbReference type="InterPro" id="IPR008207">
    <property type="entry name" value="Sig_transdc_His_kin_Hpt_dom"/>
</dbReference>
<dbReference type="FunFam" id="3.30.565.10:FF:000016">
    <property type="entry name" value="Chemotaxis protein CheA, putative"/>
    <property type="match status" value="1"/>
</dbReference>
<organism evidence="16 17">
    <name type="scientific">Brevundimonas variabilis</name>
    <dbReference type="NCBI Taxonomy" id="74312"/>
    <lineage>
        <taxon>Bacteria</taxon>
        <taxon>Pseudomonadati</taxon>
        <taxon>Pseudomonadota</taxon>
        <taxon>Alphaproteobacteria</taxon>
        <taxon>Caulobacterales</taxon>
        <taxon>Caulobacteraceae</taxon>
        <taxon>Brevundimonas</taxon>
    </lineage>
</organism>
<dbReference type="InterPro" id="IPR004358">
    <property type="entry name" value="Sig_transdc_His_kin-like_C"/>
</dbReference>
<sequence length="781" mass="81863">MTDAVDPFEAIKVVFFQECDELLGDLEAGLLAIEGGDTDLETVNAVFRAVHSVKGGAGAFGLEDLVRFAHVFETLLDEVRAGRKTCDDTMVKTLLRASDVLSDHIAAARGQADPVDEARSAGLVAELEALTRGDVYVAPAAPAPMMDGPVMAALPVDGLPAMDEANDGNANAVAAEVPFEPVPMMPGLPEADEFGFRPVAFDLKALDTLPPPAVASGWRVVFRPKGRMYAHANEAGLMLRELGRLGQATVTLDASELPDLEAMSAEEGYLAWTVDIVGASESDVRDVFDFVGSDCDTTFTALADVAASAEAAPAFDIAALLARAQAEVAAPMTLEPIVSMAVAPSAAGAAPAATTATPRPAAAPATPSASLSASPSVTAASAAPTIRVDLDRVDRLINVVGELVIQQAMLAQRVVESGLARSSGISVGLEDLELLTREIQDSVMAIRAQPVKSVFQRMPRLVREVAEMTGKRVRLVTAGEDTEVDKTVVERLAEPITHMLRNAIDHGLEGPDDRVAAGKPAEGTVRLAALHRSGRIVIEISDDGRGINRERVRGIAVSRGLIAEDASLSDEEVDNLIFLPGFSTADTVSDISGRGVGMDVVRRSIQALGGRITIASVPGKGSVFTLSLPLTLAVMDGMVVSAAEQTLVAPLTAIVESLLPRAADVHYVGGHDAVITFREKFVPLIDVAQVMGFRADPVPPSTGVAVIVETEAGVRAALLFDAIQGQRQVVIKSLETNYQQVPGIAAATILGDGRVALILDVDALVTNARRKPARADLKMAS</sequence>
<feature type="domain" description="CheW-like" evidence="14">
    <location>
        <begin position="634"/>
        <end position="770"/>
    </location>
</feature>
<dbReference type="InterPro" id="IPR036641">
    <property type="entry name" value="HPT_dom_sf"/>
</dbReference>
<dbReference type="InterPro" id="IPR036061">
    <property type="entry name" value="CheW-like_dom_sf"/>
</dbReference>
<dbReference type="SUPFAM" id="SSF55874">
    <property type="entry name" value="ATPase domain of HSP90 chaperone/DNA topoisomerase II/histidine kinase"/>
    <property type="match status" value="1"/>
</dbReference>
<protein>
    <recommendedName>
        <fullName evidence="3">Chemotaxis protein CheA</fullName>
        <ecNumber evidence="2">2.7.13.3</ecNumber>
    </recommendedName>
</protein>
<evidence type="ECO:0000256" key="5">
    <source>
        <dbReference type="ARBA" id="ARBA00022553"/>
    </source>
</evidence>
<dbReference type="Pfam" id="PF01584">
    <property type="entry name" value="CheW"/>
    <property type="match status" value="1"/>
</dbReference>
<reference evidence="16 17" key="1">
    <citation type="submission" date="2020-08" db="EMBL/GenBank/DDBJ databases">
        <title>Genomic Encyclopedia of Type Strains, Phase IV (KMG-IV): sequencing the most valuable type-strain genomes for metagenomic binning, comparative biology and taxonomic classification.</title>
        <authorList>
            <person name="Goeker M."/>
        </authorList>
    </citation>
    <scope>NUCLEOTIDE SEQUENCE [LARGE SCALE GENOMIC DNA]</scope>
    <source>
        <strain evidence="16 17">DSM 4737</strain>
    </source>
</reference>
<feature type="modified residue" description="Phosphohistidine" evidence="12">
    <location>
        <position position="51"/>
    </location>
</feature>
<keyword evidence="5 12" id="KW-0597">Phosphoprotein</keyword>
<evidence type="ECO:0000256" key="12">
    <source>
        <dbReference type="PROSITE-ProRule" id="PRU00110"/>
    </source>
</evidence>
<dbReference type="PROSITE" id="PS50109">
    <property type="entry name" value="HIS_KIN"/>
    <property type="match status" value="1"/>
</dbReference>
<dbReference type="Pfam" id="PF01627">
    <property type="entry name" value="Hpt"/>
    <property type="match status" value="1"/>
</dbReference>
<dbReference type="Gene3D" id="2.30.30.40">
    <property type="entry name" value="SH3 Domains"/>
    <property type="match status" value="1"/>
</dbReference>
<keyword evidence="10" id="KW-0902">Two-component regulatory system</keyword>
<dbReference type="GO" id="GO:0005524">
    <property type="term" value="F:ATP binding"/>
    <property type="evidence" value="ECO:0007669"/>
    <property type="project" value="UniProtKB-KW"/>
</dbReference>
<name>A0A7W9FHQ8_9CAUL</name>
<dbReference type="SMART" id="SM00387">
    <property type="entry name" value="HATPase_c"/>
    <property type="match status" value="1"/>
</dbReference>
<evidence type="ECO:0000259" key="13">
    <source>
        <dbReference type="PROSITE" id="PS50109"/>
    </source>
</evidence>
<evidence type="ECO:0000313" key="17">
    <source>
        <dbReference type="Proteomes" id="UP000545037"/>
    </source>
</evidence>
<dbReference type="GO" id="GO:0000155">
    <property type="term" value="F:phosphorelay sensor kinase activity"/>
    <property type="evidence" value="ECO:0007669"/>
    <property type="project" value="InterPro"/>
</dbReference>
<dbReference type="InterPro" id="IPR003594">
    <property type="entry name" value="HATPase_dom"/>
</dbReference>
<dbReference type="CDD" id="cd16916">
    <property type="entry name" value="HATPase_CheA-like"/>
    <property type="match status" value="1"/>
</dbReference>
<evidence type="ECO:0000256" key="2">
    <source>
        <dbReference type="ARBA" id="ARBA00012438"/>
    </source>
</evidence>
<keyword evidence="8 16" id="KW-0418">Kinase</keyword>
<dbReference type="GO" id="GO:0005737">
    <property type="term" value="C:cytoplasm"/>
    <property type="evidence" value="ECO:0007669"/>
    <property type="project" value="InterPro"/>
</dbReference>
<evidence type="ECO:0000256" key="9">
    <source>
        <dbReference type="ARBA" id="ARBA00022840"/>
    </source>
</evidence>
<dbReference type="PRINTS" id="PR00344">
    <property type="entry name" value="BCTRLSENSOR"/>
</dbReference>
<dbReference type="Gene3D" id="3.30.565.10">
    <property type="entry name" value="Histidine kinase-like ATPase, C-terminal domain"/>
    <property type="match status" value="1"/>
</dbReference>
<dbReference type="SMART" id="SM01231">
    <property type="entry name" value="H-kinase_dim"/>
    <property type="match status" value="1"/>
</dbReference>
<evidence type="ECO:0000256" key="7">
    <source>
        <dbReference type="ARBA" id="ARBA00022741"/>
    </source>
</evidence>
<dbReference type="AlphaFoldDB" id="A0A7W9FHQ8"/>
<evidence type="ECO:0000256" key="4">
    <source>
        <dbReference type="ARBA" id="ARBA00022500"/>
    </source>
</evidence>
<comment type="function">
    <text evidence="11">Involved in the transmission of sensory signals from the chemoreceptors to the flagellar motors. CheA is autophosphorylated; it can transfer its phosphate group to either CheB or CheY.</text>
</comment>
<dbReference type="PANTHER" id="PTHR43395:SF10">
    <property type="entry name" value="CHEMOTAXIS PROTEIN CHEA"/>
    <property type="match status" value="1"/>
</dbReference>
<evidence type="ECO:0000259" key="14">
    <source>
        <dbReference type="PROSITE" id="PS50851"/>
    </source>
</evidence>
<accession>A0A7W9FHQ8</accession>
<dbReference type="InterPro" id="IPR051315">
    <property type="entry name" value="Bact_Chemotaxis_CheA"/>
</dbReference>
<dbReference type="CDD" id="cd00088">
    <property type="entry name" value="HPT"/>
    <property type="match status" value="1"/>
</dbReference>
<dbReference type="Pfam" id="PF02895">
    <property type="entry name" value="H-kinase_dim"/>
    <property type="match status" value="1"/>
</dbReference>
<dbReference type="PANTHER" id="PTHR43395">
    <property type="entry name" value="SENSOR HISTIDINE KINASE CHEA"/>
    <property type="match status" value="1"/>
</dbReference>
<keyword evidence="17" id="KW-1185">Reference proteome</keyword>
<evidence type="ECO:0000256" key="6">
    <source>
        <dbReference type="ARBA" id="ARBA00022679"/>
    </source>
</evidence>
<evidence type="ECO:0000256" key="11">
    <source>
        <dbReference type="ARBA" id="ARBA00035100"/>
    </source>
</evidence>
<evidence type="ECO:0000256" key="3">
    <source>
        <dbReference type="ARBA" id="ARBA00021495"/>
    </source>
</evidence>
<dbReference type="InterPro" id="IPR005467">
    <property type="entry name" value="His_kinase_dom"/>
</dbReference>
<dbReference type="SUPFAM" id="SSF47226">
    <property type="entry name" value="Histidine-containing phosphotransfer domain, HPT domain"/>
    <property type="match status" value="1"/>
</dbReference>
<dbReference type="InterPro" id="IPR036097">
    <property type="entry name" value="HisK_dim/P_sf"/>
</dbReference>
<dbReference type="EMBL" id="JACHOR010000007">
    <property type="protein sequence ID" value="MBB5747704.1"/>
    <property type="molecule type" value="Genomic_DNA"/>
</dbReference>
<feature type="domain" description="HPt" evidence="15">
    <location>
        <begin position="4"/>
        <end position="108"/>
    </location>
</feature>
<dbReference type="GO" id="GO:0006935">
    <property type="term" value="P:chemotaxis"/>
    <property type="evidence" value="ECO:0007669"/>
    <property type="project" value="UniProtKB-KW"/>
</dbReference>
<gene>
    <name evidence="16" type="ORF">GGR13_003337</name>
</gene>
<dbReference type="Proteomes" id="UP000545037">
    <property type="component" value="Unassembled WGS sequence"/>
</dbReference>
<dbReference type="SUPFAM" id="SSF47384">
    <property type="entry name" value="Homodimeric domain of signal transducing histidine kinase"/>
    <property type="match status" value="1"/>
</dbReference>
<dbReference type="EC" id="2.7.13.3" evidence="2"/>
<evidence type="ECO:0000256" key="8">
    <source>
        <dbReference type="ARBA" id="ARBA00022777"/>
    </source>
</evidence>
<dbReference type="Gene3D" id="1.10.287.560">
    <property type="entry name" value="Histidine kinase CheA-like, homodimeric domain"/>
    <property type="match status" value="1"/>
</dbReference>
<evidence type="ECO:0000256" key="1">
    <source>
        <dbReference type="ARBA" id="ARBA00000085"/>
    </source>
</evidence>
<dbReference type="CDD" id="cd00731">
    <property type="entry name" value="CheA_reg"/>
    <property type="match status" value="1"/>
</dbReference>
<keyword evidence="7" id="KW-0547">Nucleotide-binding</keyword>
<keyword evidence="9" id="KW-0067">ATP-binding</keyword>
<dbReference type="InterPro" id="IPR004105">
    <property type="entry name" value="CheA-like_dim"/>
</dbReference>
<dbReference type="FunFam" id="2.30.30.40:FF:000048">
    <property type="entry name" value="Chemotaxis protein CheA, putative"/>
    <property type="match status" value="1"/>
</dbReference>
<keyword evidence="4" id="KW-0145">Chemotaxis</keyword>
<dbReference type="SMART" id="SM00073">
    <property type="entry name" value="HPT"/>
    <property type="match status" value="1"/>
</dbReference>
<dbReference type="Gene3D" id="1.20.120.160">
    <property type="entry name" value="HPT domain"/>
    <property type="match status" value="1"/>
</dbReference>
<comment type="catalytic activity">
    <reaction evidence="1">
        <text>ATP + protein L-histidine = ADP + protein N-phospho-L-histidine.</text>
        <dbReference type="EC" id="2.7.13.3"/>
    </reaction>
</comment>
<dbReference type="PROSITE" id="PS50894">
    <property type="entry name" value="HPT"/>
    <property type="match status" value="1"/>
</dbReference>